<name>A0AAW4B9L3_VIBAN</name>
<evidence type="ECO:0000256" key="1">
    <source>
        <dbReference type="SAM" id="Phobius"/>
    </source>
</evidence>
<comment type="caution">
    <text evidence="2">The sequence shown here is derived from an EMBL/GenBank/DDBJ whole genome shotgun (WGS) entry which is preliminary data.</text>
</comment>
<keyword evidence="1" id="KW-1133">Transmembrane helix</keyword>
<reference evidence="2" key="1">
    <citation type="journal article" date="2021" name="PeerJ">
        <title>Analysis of 44 Vibrio anguillarum genomes reveals high genetic diversity.</title>
        <authorList>
            <person name="Hansen M.J."/>
            <person name="Dalsgaard I."/>
        </authorList>
    </citation>
    <scope>NUCLEOTIDE SEQUENCE</scope>
    <source>
        <strain evidence="2">850617-1/1</strain>
    </source>
</reference>
<evidence type="ECO:0000313" key="2">
    <source>
        <dbReference type="EMBL" id="MBF4433409.1"/>
    </source>
</evidence>
<keyword evidence="1" id="KW-0472">Membrane</keyword>
<gene>
    <name evidence="2" type="ORF">ERJ77_02620</name>
</gene>
<protein>
    <submittedName>
        <fullName evidence="2">Uncharacterized protein</fullName>
    </submittedName>
</protein>
<dbReference type="EMBL" id="SCLC01000001">
    <property type="protein sequence ID" value="MBF4433409.1"/>
    <property type="molecule type" value="Genomic_DNA"/>
</dbReference>
<keyword evidence="1" id="KW-0812">Transmembrane</keyword>
<proteinExistence type="predicted"/>
<organism evidence="2 3">
    <name type="scientific">Vibrio anguillarum</name>
    <name type="common">Listonella anguillarum</name>
    <dbReference type="NCBI Taxonomy" id="55601"/>
    <lineage>
        <taxon>Bacteria</taxon>
        <taxon>Pseudomonadati</taxon>
        <taxon>Pseudomonadota</taxon>
        <taxon>Gammaproteobacteria</taxon>
        <taxon>Vibrionales</taxon>
        <taxon>Vibrionaceae</taxon>
        <taxon>Vibrio</taxon>
    </lineage>
</organism>
<dbReference type="AlphaFoldDB" id="A0AAW4B9L3"/>
<feature type="transmembrane region" description="Helical" evidence="1">
    <location>
        <begin position="99"/>
        <end position="120"/>
    </location>
</feature>
<accession>A0AAW4B9L3</accession>
<feature type="transmembrane region" description="Helical" evidence="1">
    <location>
        <begin position="61"/>
        <end position="79"/>
    </location>
</feature>
<evidence type="ECO:0000313" key="3">
    <source>
        <dbReference type="Proteomes" id="UP000786185"/>
    </source>
</evidence>
<sequence length="121" mass="13843">MGIPVLVLGGYAITWSILGVIMSAVVSLGSREHIIYIDQQLAKNLEKYYDENGYMRMNYQTSYSIGSRFINYCIAYPFIFNRVKTNSFKFKLFMLTNALGYWSYIGLAIFILLAKIIGIIP</sequence>
<dbReference type="Proteomes" id="UP000786185">
    <property type="component" value="Unassembled WGS sequence"/>
</dbReference>
<feature type="transmembrane region" description="Helical" evidence="1">
    <location>
        <begin position="6"/>
        <end position="28"/>
    </location>
</feature>